<dbReference type="InterPro" id="IPR036388">
    <property type="entry name" value="WH-like_DNA-bd_sf"/>
</dbReference>
<dbReference type="AlphaFoldDB" id="A0A2S5JHT8"/>
<dbReference type="PROSITE" id="PS50949">
    <property type="entry name" value="HTH_GNTR"/>
    <property type="match status" value="1"/>
</dbReference>
<dbReference type="SMART" id="SM00895">
    <property type="entry name" value="FCD"/>
    <property type="match status" value="1"/>
</dbReference>
<evidence type="ECO:0000256" key="4">
    <source>
        <dbReference type="SAM" id="MobiDB-lite"/>
    </source>
</evidence>
<protein>
    <submittedName>
        <fullName evidence="6">DNA-binding GntR family transcriptional regulator</fullName>
    </submittedName>
</protein>
<gene>
    <name evidence="6" type="ORF">LV82_01588</name>
</gene>
<dbReference type="InterPro" id="IPR036390">
    <property type="entry name" value="WH_DNA-bd_sf"/>
</dbReference>
<evidence type="ECO:0000256" key="1">
    <source>
        <dbReference type="ARBA" id="ARBA00023015"/>
    </source>
</evidence>
<dbReference type="SUPFAM" id="SSF48008">
    <property type="entry name" value="GntR ligand-binding domain-like"/>
    <property type="match status" value="1"/>
</dbReference>
<evidence type="ECO:0000256" key="2">
    <source>
        <dbReference type="ARBA" id="ARBA00023125"/>
    </source>
</evidence>
<dbReference type="Pfam" id="PF00392">
    <property type="entry name" value="GntR"/>
    <property type="match status" value="1"/>
</dbReference>
<dbReference type="Proteomes" id="UP000239736">
    <property type="component" value="Unassembled WGS sequence"/>
</dbReference>
<feature type="region of interest" description="Disordered" evidence="4">
    <location>
        <begin position="1"/>
        <end position="25"/>
    </location>
</feature>
<accession>A0A2S5JHT8</accession>
<dbReference type="InterPro" id="IPR000524">
    <property type="entry name" value="Tscrpt_reg_HTH_GntR"/>
</dbReference>
<evidence type="ECO:0000256" key="3">
    <source>
        <dbReference type="ARBA" id="ARBA00023163"/>
    </source>
</evidence>
<dbReference type="SMART" id="SM00345">
    <property type="entry name" value="HTH_GNTR"/>
    <property type="match status" value="1"/>
</dbReference>
<keyword evidence="7" id="KW-1185">Reference proteome</keyword>
<feature type="domain" description="HTH gntR-type" evidence="5">
    <location>
        <begin position="27"/>
        <end position="94"/>
    </location>
</feature>
<dbReference type="Gene3D" id="1.10.10.10">
    <property type="entry name" value="Winged helix-like DNA-binding domain superfamily/Winged helix DNA-binding domain"/>
    <property type="match status" value="1"/>
</dbReference>
<organism evidence="6 7">
    <name type="scientific">Albidovulum inexpectatum</name>
    <dbReference type="NCBI Taxonomy" id="196587"/>
    <lineage>
        <taxon>Bacteria</taxon>
        <taxon>Pseudomonadati</taxon>
        <taxon>Pseudomonadota</taxon>
        <taxon>Alphaproteobacteria</taxon>
        <taxon>Rhodobacterales</taxon>
        <taxon>Paracoccaceae</taxon>
        <taxon>Albidovulum</taxon>
    </lineage>
</organism>
<dbReference type="Pfam" id="PF07729">
    <property type="entry name" value="FCD"/>
    <property type="match status" value="1"/>
</dbReference>
<dbReference type="InterPro" id="IPR011711">
    <property type="entry name" value="GntR_C"/>
</dbReference>
<proteinExistence type="predicted"/>
<dbReference type="Gene3D" id="1.20.120.530">
    <property type="entry name" value="GntR ligand-binding domain-like"/>
    <property type="match status" value="1"/>
</dbReference>
<sequence>MTGSTHPTAPIDQLPAGRESAEQTPAERRFAELLHTIRRRIVLHDLPPGAAIDLDALAAEFAVSRTPLRAVIQRLVDDGLVIRRHGVPTCVAPIDLEGLPGAMAFRMRLAEMIGALSPRQPDASLLAAFRALPARFDALGPAPDLRAFGMIDLDLHECVCRLIGNPHLLRTYDRMFFLTARMWVHFLPRLDWPREVATFRRETEDWLQAVERGDIEGLGFLIRNSLAHVLHRIAPLL</sequence>
<keyword evidence="2 6" id="KW-0238">DNA-binding</keyword>
<dbReference type="InterPro" id="IPR008920">
    <property type="entry name" value="TF_FadR/GntR_C"/>
</dbReference>
<reference evidence="6 7" key="1">
    <citation type="submission" date="2018-01" db="EMBL/GenBank/DDBJ databases">
        <title>Genomic Encyclopedia of Archaeal and Bacterial Type Strains, Phase II (KMG-II): from individual species to whole genera.</title>
        <authorList>
            <person name="Goeker M."/>
        </authorList>
    </citation>
    <scope>NUCLEOTIDE SEQUENCE [LARGE SCALE GENOMIC DNA]</scope>
    <source>
        <strain evidence="6 7">DSM 12048</strain>
    </source>
</reference>
<evidence type="ECO:0000313" key="7">
    <source>
        <dbReference type="Proteomes" id="UP000239736"/>
    </source>
</evidence>
<dbReference type="PANTHER" id="PTHR43537">
    <property type="entry name" value="TRANSCRIPTIONAL REGULATOR, GNTR FAMILY"/>
    <property type="match status" value="1"/>
</dbReference>
<dbReference type="PANTHER" id="PTHR43537:SF50">
    <property type="entry name" value="TRANSCRIPTIONAL REGULATORY PROTEIN"/>
    <property type="match status" value="1"/>
</dbReference>
<name>A0A2S5JHT8_9RHOB</name>
<dbReference type="GO" id="GO:0003700">
    <property type="term" value="F:DNA-binding transcription factor activity"/>
    <property type="evidence" value="ECO:0007669"/>
    <property type="project" value="InterPro"/>
</dbReference>
<dbReference type="RefSeq" id="WP_104070576.1">
    <property type="nucleotide sequence ID" value="NZ_PRDS01000004.1"/>
</dbReference>
<dbReference type="GO" id="GO:0003677">
    <property type="term" value="F:DNA binding"/>
    <property type="evidence" value="ECO:0007669"/>
    <property type="project" value="UniProtKB-KW"/>
</dbReference>
<comment type="caution">
    <text evidence="6">The sequence shown here is derived from an EMBL/GenBank/DDBJ whole genome shotgun (WGS) entry which is preliminary data.</text>
</comment>
<keyword evidence="3" id="KW-0804">Transcription</keyword>
<dbReference type="EMBL" id="PRDS01000004">
    <property type="protein sequence ID" value="PPB80855.1"/>
    <property type="molecule type" value="Genomic_DNA"/>
</dbReference>
<evidence type="ECO:0000313" key="6">
    <source>
        <dbReference type="EMBL" id="PPB80855.1"/>
    </source>
</evidence>
<evidence type="ECO:0000259" key="5">
    <source>
        <dbReference type="PROSITE" id="PS50949"/>
    </source>
</evidence>
<keyword evidence="1" id="KW-0805">Transcription regulation</keyword>
<dbReference type="OrthoDB" id="7618373at2"/>
<dbReference type="SUPFAM" id="SSF46785">
    <property type="entry name" value="Winged helix' DNA-binding domain"/>
    <property type="match status" value="1"/>
</dbReference>